<reference evidence="3" key="1">
    <citation type="submission" date="2023-07" db="EMBL/GenBank/DDBJ databases">
        <title>draft genome sequence of fig (Ficus carica).</title>
        <authorList>
            <person name="Takahashi T."/>
            <person name="Nishimura K."/>
        </authorList>
    </citation>
    <scope>NUCLEOTIDE SEQUENCE</scope>
</reference>
<accession>A0AA87Z0P5</accession>
<proteinExistence type="predicted"/>
<dbReference type="EMBL" id="BTGU01006612">
    <property type="protein sequence ID" value="GMN21675.1"/>
    <property type="molecule type" value="Genomic_DNA"/>
</dbReference>
<feature type="compositionally biased region" description="Basic and acidic residues" evidence="1">
    <location>
        <begin position="1"/>
        <end position="23"/>
    </location>
</feature>
<keyword evidence="4" id="KW-1185">Reference proteome</keyword>
<dbReference type="Proteomes" id="UP001187192">
    <property type="component" value="Unassembled WGS sequence"/>
</dbReference>
<evidence type="ECO:0000256" key="2">
    <source>
        <dbReference type="SAM" id="Phobius"/>
    </source>
</evidence>
<dbReference type="AlphaFoldDB" id="A0AA87Z0P5"/>
<evidence type="ECO:0000313" key="3">
    <source>
        <dbReference type="EMBL" id="GMN21675.1"/>
    </source>
</evidence>
<protein>
    <submittedName>
        <fullName evidence="3">Uncharacterized protein</fullName>
    </submittedName>
</protein>
<feature type="transmembrane region" description="Helical" evidence="2">
    <location>
        <begin position="36"/>
        <end position="57"/>
    </location>
</feature>
<keyword evidence="2" id="KW-0812">Transmembrane</keyword>
<evidence type="ECO:0000256" key="1">
    <source>
        <dbReference type="SAM" id="MobiDB-lite"/>
    </source>
</evidence>
<gene>
    <name evidence="3" type="ORF">TIFTF001_048915</name>
</gene>
<sequence>MRKSVVVEKNDNHGDIQRKHPGEVGDNNNVAEEDEAAMIVLTVVALIVVVGLTKFYIADHPCDIKGERERKENDFIVCYNSDGYGQGQGRVVDLVQHRLDPYCDINWPTPTLIWHTARPQSQPLS</sequence>
<name>A0AA87Z0P5_FICCA</name>
<feature type="region of interest" description="Disordered" evidence="1">
    <location>
        <begin position="1"/>
        <end position="28"/>
    </location>
</feature>
<comment type="caution">
    <text evidence="3">The sequence shown here is derived from an EMBL/GenBank/DDBJ whole genome shotgun (WGS) entry which is preliminary data.</text>
</comment>
<evidence type="ECO:0000313" key="4">
    <source>
        <dbReference type="Proteomes" id="UP001187192"/>
    </source>
</evidence>
<keyword evidence="2" id="KW-0472">Membrane</keyword>
<keyword evidence="2" id="KW-1133">Transmembrane helix</keyword>
<organism evidence="3 4">
    <name type="scientific">Ficus carica</name>
    <name type="common">Common fig</name>
    <dbReference type="NCBI Taxonomy" id="3494"/>
    <lineage>
        <taxon>Eukaryota</taxon>
        <taxon>Viridiplantae</taxon>
        <taxon>Streptophyta</taxon>
        <taxon>Embryophyta</taxon>
        <taxon>Tracheophyta</taxon>
        <taxon>Spermatophyta</taxon>
        <taxon>Magnoliopsida</taxon>
        <taxon>eudicotyledons</taxon>
        <taxon>Gunneridae</taxon>
        <taxon>Pentapetalae</taxon>
        <taxon>rosids</taxon>
        <taxon>fabids</taxon>
        <taxon>Rosales</taxon>
        <taxon>Moraceae</taxon>
        <taxon>Ficeae</taxon>
        <taxon>Ficus</taxon>
    </lineage>
</organism>